<evidence type="ECO:0000256" key="2">
    <source>
        <dbReference type="ARBA" id="ARBA00022801"/>
    </source>
</evidence>
<comment type="caution">
    <text evidence="4">The sequence shown here is derived from an EMBL/GenBank/DDBJ whole genome shotgun (WGS) entry which is preliminary data.</text>
</comment>
<keyword evidence="2 4" id="KW-0378">Hydrolase</keyword>
<dbReference type="EMBL" id="JAOEGN010000026">
    <property type="protein sequence ID" value="MCU0105738.1"/>
    <property type="molecule type" value="Genomic_DNA"/>
</dbReference>
<dbReference type="CDD" id="cd04693">
    <property type="entry name" value="NUDIX_Hydrolase"/>
    <property type="match status" value="1"/>
</dbReference>
<evidence type="ECO:0000313" key="5">
    <source>
        <dbReference type="Proteomes" id="UP001209076"/>
    </source>
</evidence>
<dbReference type="Proteomes" id="UP001209076">
    <property type="component" value="Unassembled WGS sequence"/>
</dbReference>
<reference evidence="5" key="1">
    <citation type="submission" date="2023-07" db="EMBL/GenBank/DDBJ databases">
        <title>Novel Mycoplasma species identified in domestic and wild animals.</title>
        <authorList>
            <person name="Volokhov D.V."/>
            <person name="Furtak V.A."/>
            <person name="Zagorodnyaya T.A."/>
        </authorList>
    </citation>
    <scope>NUCLEOTIDE SEQUENCE [LARGE SCALE GENOMIC DNA]</scope>
    <source>
        <strain evidence="5">92-19</strain>
    </source>
</reference>
<dbReference type="InterPro" id="IPR020084">
    <property type="entry name" value="NUDIX_hydrolase_CS"/>
</dbReference>
<sequence>MEFNEVHKYELFDAVDIKGNKLNIDMVRGQKYPEGYYHVVIEIITMNEKGQVLVTKRHPKKNYGLYWEITGGSILKGESIIQGAIRELKEETNLVTTEDQLKLVYDEVYHDGLFKGFFHQIDTRNQVIILQADETIEYQWIDKCEFVSFINREDFIPQTRKRILRAWEILEDYIYCP</sequence>
<organism evidence="4 5">
    <name type="scientific">Paracholeplasma vituli</name>
    <dbReference type="NCBI Taxonomy" id="69473"/>
    <lineage>
        <taxon>Bacteria</taxon>
        <taxon>Bacillati</taxon>
        <taxon>Mycoplasmatota</taxon>
        <taxon>Mollicutes</taxon>
        <taxon>Acholeplasmatales</taxon>
        <taxon>Acholeplasmataceae</taxon>
        <taxon>Paracholeplasma</taxon>
    </lineage>
</organism>
<dbReference type="InterPro" id="IPR015797">
    <property type="entry name" value="NUDIX_hydrolase-like_dom_sf"/>
</dbReference>
<evidence type="ECO:0000259" key="3">
    <source>
        <dbReference type="PROSITE" id="PS51462"/>
    </source>
</evidence>
<dbReference type="PANTHER" id="PTHR43736:SF1">
    <property type="entry name" value="DIHYDRONEOPTERIN TRIPHOSPHATE DIPHOSPHATASE"/>
    <property type="match status" value="1"/>
</dbReference>
<proteinExistence type="inferred from homology"/>
<name>A0ABT2PYA2_9MOLU</name>
<evidence type="ECO:0000313" key="4">
    <source>
        <dbReference type="EMBL" id="MCU0105738.1"/>
    </source>
</evidence>
<dbReference type="Gene3D" id="3.90.79.10">
    <property type="entry name" value="Nucleoside Triphosphate Pyrophosphohydrolase"/>
    <property type="match status" value="1"/>
</dbReference>
<keyword evidence="5" id="KW-1185">Reference proteome</keyword>
<comment type="similarity">
    <text evidence="1">Belongs to the Nudix hydrolase family.</text>
</comment>
<dbReference type="GO" id="GO:0016787">
    <property type="term" value="F:hydrolase activity"/>
    <property type="evidence" value="ECO:0007669"/>
    <property type="project" value="UniProtKB-KW"/>
</dbReference>
<dbReference type="InterPro" id="IPR000086">
    <property type="entry name" value="NUDIX_hydrolase_dom"/>
</dbReference>
<dbReference type="RefSeq" id="WP_262097057.1">
    <property type="nucleotide sequence ID" value="NZ_JAOEGN010000026.1"/>
</dbReference>
<dbReference type="PROSITE" id="PS00893">
    <property type="entry name" value="NUDIX_BOX"/>
    <property type="match status" value="1"/>
</dbReference>
<dbReference type="PROSITE" id="PS51462">
    <property type="entry name" value="NUDIX"/>
    <property type="match status" value="1"/>
</dbReference>
<accession>A0ABT2PYA2</accession>
<dbReference type="SUPFAM" id="SSF55811">
    <property type="entry name" value="Nudix"/>
    <property type="match status" value="1"/>
</dbReference>
<feature type="domain" description="Nudix hydrolase" evidence="3">
    <location>
        <begin position="36"/>
        <end position="170"/>
    </location>
</feature>
<gene>
    <name evidence="4" type="ORF">N7603_08770</name>
</gene>
<dbReference type="Pfam" id="PF00293">
    <property type="entry name" value="NUDIX"/>
    <property type="match status" value="1"/>
</dbReference>
<evidence type="ECO:0000256" key="1">
    <source>
        <dbReference type="ARBA" id="ARBA00005582"/>
    </source>
</evidence>
<dbReference type="PANTHER" id="PTHR43736">
    <property type="entry name" value="ADP-RIBOSE PYROPHOSPHATASE"/>
    <property type="match status" value="1"/>
</dbReference>
<protein>
    <submittedName>
        <fullName evidence="4">NUDIX hydrolase</fullName>
    </submittedName>
</protein>